<evidence type="ECO:0000256" key="5">
    <source>
        <dbReference type="ARBA" id="ARBA00023136"/>
    </source>
</evidence>
<proteinExistence type="inferred from homology"/>
<protein>
    <recommendedName>
        <fullName evidence="6">Probable membrane transporter protein</fullName>
    </recommendedName>
</protein>
<keyword evidence="6" id="KW-1003">Cell membrane</keyword>
<keyword evidence="3 6" id="KW-0812">Transmembrane</keyword>
<feature type="transmembrane region" description="Helical" evidence="6">
    <location>
        <begin position="243"/>
        <end position="260"/>
    </location>
</feature>
<feature type="transmembrane region" description="Helical" evidence="6">
    <location>
        <begin position="216"/>
        <end position="237"/>
    </location>
</feature>
<evidence type="ECO:0000256" key="2">
    <source>
        <dbReference type="ARBA" id="ARBA00009142"/>
    </source>
</evidence>
<comment type="caution">
    <text evidence="7">The sequence shown here is derived from an EMBL/GenBank/DDBJ whole genome shotgun (WGS) entry which is preliminary data.</text>
</comment>
<feature type="transmembrane region" description="Helical" evidence="6">
    <location>
        <begin position="143"/>
        <end position="164"/>
    </location>
</feature>
<comment type="subcellular location">
    <subcellularLocation>
        <location evidence="6">Cell membrane</location>
        <topology evidence="6">Multi-pass membrane protein</topology>
    </subcellularLocation>
    <subcellularLocation>
        <location evidence="1">Membrane</location>
        <topology evidence="1">Multi-pass membrane protein</topology>
    </subcellularLocation>
</comment>
<feature type="transmembrane region" description="Helical" evidence="6">
    <location>
        <begin position="79"/>
        <end position="99"/>
    </location>
</feature>
<evidence type="ECO:0000256" key="6">
    <source>
        <dbReference type="RuleBase" id="RU363041"/>
    </source>
</evidence>
<dbReference type="EMBL" id="AYER01000001">
    <property type="protein sequence ID" value="ESK41147.1"/>
    <property type="molecule type" value="Genomic_DNA"/>
</dbReference>
<dbReference type="HOGENOM" id="CLU_045498_6_1_6"/>
<sequence>MDIVIIAIAGFSTGLTTYLFGFSGGFVVVPFVYQVLSNQFPYDQNIMHIAVATSTAVMVFNAAFATYNNLKKKLIDNNVIFPLIYYIAIGSVLGALLSYQVSDHLIKKLFIVYMLVTIADCIFRKGFFNIKKRSPLFLFAKRFGGILIGSIATLLGVGGSVMTIPLLKRHGYGMAKSVAAANPLTLPIAIIGTFIYAFLSPTVYSQVYNYQGLINISILGVLVIFGALGIILARFLPKIRDDIHSKIYVFLLILVTISIIL</sequence>
<name>V2TUA6_9GAMM</name>
<keyword evidence="8" id="KW-1185">Reference proteome</keyword>
<accession>V2TUA6</accession>
<evidence type="ECO:0000313" key="7">
    <source>
        <dbReference type="EMBL" id="ESK41147.1"/>
    </source>
</evidence>
<dbReference type="AlphaFoldDB" id="V2TUA6"/>
<dbReference type="RefSeq" id="WP_023271740.1">
    <property type="nucleotide sequence ID" value="NZ_KI530712.1"/>
</dbReference>
<dbReference type="PANTHER" id="PTHR43701:SF2">
    <property type="entry name" value="MEMBRANE TRANSPORTER PROTEIN YJNA-RELATED"/>
    <property type="match status" value="1"/>
</dbReference>
<dbReference type="Proteomes" id="UP000023785">
    <property type="component" value="Unassembled WGS sequence"/>
</dbReference>
<evidence type="ECO:0000313" key="8">
    <source>
        <dbReference type="Proteomes" id="UP000023785"/>
    </source>
</evidence>
<dbReference type="eggNOG" id="COG0730">
    <property type="taxonomic scope" value="Bacteria"/>
</dbReference>
<evidence type="ECO:0000256" key="1">
    <source>
        <dbReference type="ARBA" id="ARBA00004141"/>
    </source>
</evidence>
<feature type="transmembrane region" description="Helical" evidence="6">
    <location>
        <begin position="7"/>
        <end position="33"/>
    </location>
</feature>
<dbReference type="STRING" id="1392540.P256_00135"/>
<reference evidence="7 8" key="1">
    <citation type="submission" date="2013-10" db="EMBL/GenBank/DDBJ databases">
        <title>The Genome Sequence of Acinetobacter nectaris CIP 110549.</title>
        <authorList>
            <consortium name="The Broad Institute Genomics Platform"/>
            <consortium name="The Broad Institute Genome Sequencing Center for Infectious Disease"/>
            <person name="Cerqueira G."/>
            <person name="Feldgarden M."/>
            <person name="Courvalin P."/>
            <person name="Grillot-Courvalin C."/>
            <person name="Clermont D."/>
            <person name="Rocha E."/>
            <person name="Yoon E.-J."/>
            <person name="Nemec A."/>
            <person name="Young S.K."/>
            <person name="Zeng Q."/>
            <person name="Gargeya S."/>
            <person name="Fitzgerald M."/>
            <person name="Abouelleil A."/>
            <person name="Alvarado L."/>
            <person name="Berlin A.M."/>
            <person name="Chapman S.B."/>
            <person name="Gainer-Dewar J."/>
            <person name="Goldberg J."/>
            <person name="Gnerre S."/>
            <person name="Griggs A."/>
            <person name="Gujja S."/>
            <person name="Hansen M."/>
            <person name="Howarth C."/>
            <person name="Imamovic A."/>
            <person name="Ireland A."/>
            <person name="Larimer J."/>
            <person name="McCowan C."/>
            <person name="Murphy C."/>
            <person name="Pearson M."/>
            <person name="Poon T.W."/>
            <person name="Priest M."/>
            <person name="Roberts A."/>
            <person name="Saif S."/>
            <person name="Shea T."/>
            <person name="Sykes S."/>
            <person name="Wortman J."/>
            <person name="Nusbaum C."/>
            <person name="Birren B."/>
        </authorList>
    </citation>
    <scope>NUCLEOTIDE SEQUENCE [LARGE SCALE GENOMIC DNA]</scope>
    <source>
        <strain evidence="7 8">CIP 110549</strain>
    </source>
</reference>
<dbReference type="PANTHER" id="PTHR43701">
    <property type="entry name" value="MEMBRANE TRANSPORTER PROTEIN MJ0441-RELATED"/>
    <property type="match status" value="1"/>
</dbReference>
<comment type="similarity">
    <text evidence="2 6">Belongs to the 4-toluene sulfonate uptake permease (TSUP) (TC 2.A.102) family.</text>
</comment>
<dbReference type="InterPro" id="IPR002781">
    <property type="entry name" value="TM_pro_TauE-like"/>
</dbReference>
<keyword evidence="4 6" id="KW-1133">Transmembrane helix</keyword>
<dbReference type="GO" id="GO:0005886">
    <property type="term" value="C:plasma membrane"/>
    <property type="evidence" value="ECO:0007669"/>
    <property type="project" value="UniProtKB-SubCell"/>
</dbReference>
<gene>
    <name evidence="7" type="ORF">P256_00135</name>
</gene>
<evidence type="ECO:0000256" key="3">
    <source>
        <dbReference type="ARBA" id="ARBA00022692"/>
    </source>
</evidence>
<dbReference type="InterPro" id="IPR051598">
    <property type="entry name" value="TSUP/Inactive_protease-like"/>
</dbReference>
<keyword evidence="5 6" id="KW-0472">Membrane</keyword>
<organism evidence="7 8">
    <name type="scientific">Acinetobacter nectaris CIP 110549</name>
    <dbReference type="NCBI Taxonomy" id="1392540"/>
    <lineage>
        <taxon>Bacteria</taxon>
        <taxon>Pseudomonadati</taxon>
        <taxon>Pseudomonadota</taxon>
        <taxon>Gammaproteobacteria</taxon>
        <taxon>Moraxellales</taxon>
        <taxon>Moraxellaceae</taxon>
        <taxon>Acinetobacter</taxon>
    </lineage>
</organism>
<dbReference type="PATRIC" id="fig|1392540.3.peg.131"/>
<feature type="transmembrane region" description="Helical" evidence="6">
    <location>
        <begin position="45"/>
        <end position="67"/>
    </location>
</feature>
<dbReference type="Pfam" id="PF01925">
    <property type="entry name" value="TauE"/>
    <property type="match status" value="1"/>
</dbReference>
<evidence type="ECO:0000256" key="4">
    <source>
        <dbReference type="ARBA" id="ARBA00022989"/>
    </source>
</evidence>
<feature type="transmembrane region" description="Helical" evidence="6">
    <location>
        <begin position="184"/>
        <end position="204"/>
    </location>
</feature>